<dbReference type="Pfam" id="PF17912">
    <property type="entry name" value="OB_MalK"/>
    <property type="match status" value="1"/>
</dbReference>
<name>A0ABN2RJG5_9PSEU</name>
<evidence type="ECO:0000313" key="8">
    <source>
        <dbReference type="EMBL" id="GAA1970198.1"/>
    </source>
</evidence>
<evidence type="ECO:0000256" key="2">
    <source>
        <dbReference type="ARBA" id="ARBA00022475"/>
    </source>
</evidence>
<keyword evidence="2" id="KW-1003">Cell membrane</keyword>
<evidence type="ECO:0000259" key="7">
    <source>
        <dbReference type="PROSITE" id="PS50893"/>
    </source>
</evidence>
<dbReference type="EMBL" id="BAAANN010000020">
    <property type="protein sequence ID" value="GAA1970198.1"/>
    <property type="molecule type" value="Genomic_DNA"/>
</dbReference>
<keyword evidence="5" id="KW-1278">Translocase</keyword>
<dbReference type="PROSITE" id="PS00211">
    <property type="entry name" value="ABC_TRANSPORTER_1"/>
    <property type="match status" value="1"/>
</dbReference>
<proteinExistence type="predicted"/>
<dbReference type="Gene3D" id="2.40.50.140">
    <property type="entry name" value="Nucleic acid-binding proteins"/>
    <property type="match status" value="1"/>
</dbReference>
<organism evidence="8 9">
    <name type="scientific">Amycolatopsis minnesotensis</name>
    <dbReference type="NCBI Taxonomy" id="337894"/>
    <lineage>
        <taxon>Bacteria</taxon>
        <taxon>Bacillati</taxon>
        <taxon>Actinomycetota</taxon>
        <taxon>Actinomycetes</taxon>
        <taxon>Pseudonocardiales</taxon>
        <taxon>Pseudonocardiaceae</taxon>
        <taxon>Amycolatopsis</taxon>
    </lineage>
</organism>
<dbReference type="Gene3D" id="2.40.50.100">
    <property type="match status" value="1"/>
</dbReference>
<dbReference type="SMART" id="SM00382">
    <property type="entry name" value="AAA"/>
    <property type="match status" value="1"/>
</dbReference>
<dbReference type="InterPro" id="IPR008995">
    <property type="entry name" value="Mo/tungstate-bd_C_term_dom"/>
</dbReference>
<dbReference type="PANTHER" id="PTHR43875">
    <property type="entry name" value="MALTODEXTRIN IMPORT ATP-BINDING PROTEIN MSMX"/>
    <property type="match status" value="1"/>
</dbReference>
<protein>
    <submittedName>
        <fullName evidence="8">Sn-glycerol-3-phosphate ABC transporter ATP-binding protein UgpC</fullName>
    </submittedName>
</protein>
<dbReference type="CDD" id="cd03301">
    <property type="entry name" value="ABC_MalK_N"/>
    <property type="match status" value="1"/>
</dbReference>
<keyword evidence="1" id="KW-0813">Transport</keyword>
<reference evidence="8 9" key="1">
    <citation type="journal article" date="2019" name="Int. J. Syst. Evol. Microbiol.">
        <title>The Global Catalogue of Microorganisms (GCM) 10K type strain sequencing project: providing services to taxonomists for standard genome sequencing and annotation.</title>
        <authorList>
            <consortium name="The Broad Institute Genomics Platform"/>
            <consortium name="The Broad Institute Genome Sequencing Center for Infectious Disease"/>
            <person name="Wu L."/>
            <person name="Ma J."/>
        </authorList>
    </citation>
    <scope>NUCLEOTIDE SEQUENCE [LARGE SCALE GENOMIC DNA]</scope>
    <source>
        <strain evidence="8 9">JCM 14545</strain>
    </source>
</reference>
<evidence type="ECO:0000256" key="3">
    <source>
        <dbReference type="ARBA" id="ARBA00022741"/>
    </source>
</evidence>
<dbReference type="InterPro" id="IPR017871">
    <property type="entry name" value="ABC_transporter-like_CS"/>
</dbReference>
<dbReference type="RefSeq" id="WP_344423458.1">
    <property type="nucleotide sequence ID" value="NZ_BAAANN010000020.1"/>
</dbReference>
<dbReference type="InterPro" id="IPR027417">
    <property type="entry name" value="P-loop_NTPase"/>
</dbReference>
<dbReference type="InterPro" id="IPR047641">
    <property type="entry name" value="ABC_transpr_MalK/UgpC-like"/>
</dbReference>
<dbReference type="Pfam" id="PF00005">
    <property type="entry name" value="ABC_tran"/>
    <property type="match status" value="1"/>
</dbReference>
<gene>
    <name evidence="8" type="primary">ugpC_3</name>
    <name evidence="8" type="ORF">GCM10009754_49950</name>
</gene>
<keyword evidence="4 8" id="KW-0067">ATP-binding</keyword>
<evidence type="ECO:0000256" key="1">
    <source>
        <dbReference type="ARBA" id="ARBA00022448"/>
    </source>
</evidence>
<evidence type="ECO:0000256" key="5">
    <source>
        <dbReference type="ARBA" id="ARBA00022967"/>
    </source>
</evidence>
<dbReference type="SUPFAM" id="SSF52540">
    <property type="entry name" value="P-loop containing nucleoside triphosphate hydrolases"/>
    <property type="match status" value="1"/>
</dbReference>
<dbReference type="PANTHER" id="PTHR43875:SF15">
    <property type="entry name" value="TREHALOSE IMPORT ATP-BINDING PROTEIN SUGC"/>
    <property type="match status" value="1"/>
</dbReference>
<evidence type="ECO:0000256" key="4">
    <source>
        <dbReference type="ARBA" id="ARBA00022840"/>
    </source>
</evidence>
<evidence type="ECO:0000256" key="6">
    <source>
        <dbReference type="ARBA" id="ARBA00023136"/>
    </source>
</evidence>
<dbReference type="PROSITE" id="PS50893">
    <property type="entry name" value="ABC_TRANSPORTER_2"/>
    <property type="match status" value="1"/>
</dbReference>
<dbReference type="InterPro" id="IPR012340">
    <property type="entry name" value="NA-bd_OB-fold"/>
</dbReference>
<accession>A0ABN2RJG5</accession>
<keyword evidence="6" id="KW-0472">Membrane</keyword>
<comment type="caution">
    <text evidence="8">The sequence shown here is derived from an EMBL/GenBank/DDBJ whole genome shotgun (WGS) entry which is preliminary data.</text>
</comment>
<dbReference type="InterPro" id="IPR003593">
    <property type="entry name" value="AAA+_ATPase"/>
</dbReference>
<feature type="domain" description="ABC transporter" evidence="7">
    <location>
        <begin position="4"/>
        <end position="235"/>
    </location>
</feature>
<dbReference type="Proteomes" id="UP001501116">
    <property type="component" value="Unassembled WGS sequence"/>
</dbReference>
<dbReference type="InterPro" id="IPR040582">
    <property type="entry name" value="OB_MalK-like"/>
</dbReference>
<keyword evidence="9" id="KW-1185">Reference proteome</keyword>
<dbReference type="InterPro" id="IPR003439">
    <property type="entry name" value="ABC_transporter-like_ATP-bd"/>
</dbReference>
<dbReference type="SUPFAM" id="SSF50331">
    <property type="entry name" value="MOP-like"/>
    <property type="match status" value="1"/>
</dbReference>
<dbReference type="GO" id="GO:0005524">
    <property type="term" value="F:ATP binding"/>
    <property type="evidence" value="ECO:0007669"/>
    <property type="project" value="UniProtKB-KW"/>
</dbReference>
<keyword evidence="3" id="KW-0547">Nucleotide-binding</keyword>
<dbReference type="InterPro" id="IPR015855">
    <property type="entry name" value="ABC_transpr_MalK-like"/>
</dbReference>
<evidence type="ECO:0000313" key="9">
    <source>
        <dbReference type="Proteomes" id="UP001501116"/>
    </source>
</evidence>
<sequence>MAEIVLDKVSKKYPDGALAVSEVNLEIADGEFIILVGPSGCGKSTTLNMVAGLEDISSGELRIDGKRVNEKAPKDRDIAMVFQSYALYPHMSVRENMAFPLRLAKVADATVKSKVEEAAQILDLTQHLDRKPANLSGGQRQRVAMGRAIVRNPKAFLMDEPLSNLDAKLRGQMRTSVSKIQKQLGTTTLYVTHDQTEAMTLGDRVVVLRAGYVQQIGSPQFLYEQPANLFVAGFIGSPSMNFIPATLEDGQLRSALGSTTLPDRLRRLVESANAPREVIAGIRPEHFEDASLVDDAQKGTGATFTARVDVLESMGSEKFAHFSLEGEAATSSELAELAADSGSSDVPGDASQIVARLSAASPTAENQDVELWYDADKIKLFDPSSGKNLTYSE</sequence>
<dbReference type="Gene3D" id="3.40.50.300">
    <property type="entry name" value="P-loop containing nucleotide triphosphate hydrolases"/>
    <property type="match status" value="1"/>
</dbReference>
<dbReference type="NCBIfam" id="NF008653">
    <property type="entry name" value="PRK11650.1"/>
    <property type="match status" value="1"/>
</dbReference>